<sequence length="89" mass="10583">MSTSPTTQYKDNYKIRNWKEYNKSLCQRGSLTLWLEDSLLQEWESTSKKKKEVGAQTYSDSIIQCCLLLKINYRLKLRQSMGFIQSLFF</sequence>
<gene>
    <name evidence="2" type="ORF">EZS27_042510</name>
</gene>
<evidence type="ECO:0000313" key="2">
    <source>
        <dbReference type="EMBL" id="KAA6305837.1"/>
    </source>
</evidence>
<dbReference type="EMBL" id="SNRY01010378">
    <property type="protein sequence ID" value="KAA6305837.1"/>
    <property type="molecule type" value="Genomic_DNA"/>
</dbReference>
<feature type="domain" description="Transposase DDE" evidence="1">
    <location>
        <begin position="27"/>
        <end position="88"/>
    </location>
</feature>
<protein>
    <recommendedName>
        <fullName evidence="1">Transposase DDE domain-containing protein</fullName>
    </recommendedName>
</protein>
<comment type="caution">
    <text evidence="2">The sequence shown here is derived from an EMBL/GenBank/DDBJ whole genome shotgun (WGS) entry which is preliminary data.</text>
</comment>
<proteinExistence type="predicted"/>
<evidence type="ECO:0000259" key="1">
    <source>
        <dbReference type="Pfam" id="PF13737"/>
    </source>
</evidence>
<accession>A0A5J4P8Q5</accession>
<reference evidence="2" key="1">
    <citation type="submission" date="2019-03" db="EMBL/GenBank/DDBJ databases">
        <title>Single cell metagenomics reveals metabolic interactions within the superorganism composed of flagellate Streblomastix strix and complex community of Bacteroidetes bacteria on its surface.</title>
        <authorList>
            <person name="Treitli S.C."/>
            <person name="Kolisko M."/>
            <person name="Husnik F."/>
            <person name="Keeling P."/>
            <person name="Hampl V."/>
        </authorList>
    </citation>
    <scope>NUCLEOTIDE SEQUENCE</scope>
    <source>
        <strain evidence="2">STM</strain>
    </source>
</reference>
<name>A0A5J4P8Q5_9ZZZZ</name>
<dbReference type="Pfam" id="PF13737">
    <property type="entry name" value="DDE_Tnp_1_5"/>
    <property type="match status" value="1"/>
</dbReference>
<dbReference type="InterPro" id="IPR025668">
    <property type="entry name" value="Tnp_DDE_dom"/>
</dbReference>
<organism evidence="2">
    <name type="scientific">termite gut metagenome</name>
    <dbReference type="NCBI Taxonomy" id="433724"/>
    <lineage>
        <taxon>unclassified sequences</taxon>
        <taxon>metagenomes</taxon>
        <taxon>organismal metagenomes</taxon>
    </lineage>
</organism>
<dbReference type="AlphaFoldDB" id="A0A5J4P8Q5"/>